<evidence type="ECO:0000313" key="2">
    <source>
        <dbReference type="EMBL" id="KAF8661045.1"/>
    </source>
</evidence>
<feature type="compositionally biased region" description="Basic and acidic residues" evidence="1">
    <location>
        <begin position="69"/>
        <end position="79"/>
    </location>
</feature>
<proteinExistence type="predicted"/>
<reference evidence="2" key="1">
    <citation type="submission" date="2020-07" db="EMBL/GenBank/DDBJ databases">
        <title>Genome sequence and genetic diversity analysis of an under-domesticated orphan crop, white fonio (Digitaria exilis).</title>
        <authorList>
            <person name="Bennetzen J.L."/>
            <person name="Chen S."/>
            <person name="Ma X."/>
            <person name="Wang X."/>
            <person name="Yssel A.E.J."/>
            <person name="Chaluvadi S.R."/>
            <person name="Johnson M."/>
            <person name="Gangashetty P."/>
            <person name="Hamidou F."/>
            <person name="Sanogo M.D."/>
            <person name="Zwaenepoel A."/>
            <person name="Wallace J."/>
            <person name="Van De Peer Y."/>
            <person name="Van Deynze A."/>
        </authorList>
    </citation>
    <scope>NUCLEOTIDE SEQUENCE</scope>
    <source>
        <tissue evidence="2">Leaves</tissue>
    </source>
</reference>
<dbReference type="EMBL" id="JACEFO010002416">
    <property type="protein sequence ID" value="KAF8661045.1"/>
    <property type="molecule type" value="Genomic_DNA"/>
</dbReference>
<gene>
    <name evidence="2" type="ORF">HU200_057142</name>
</gene>
<evidence type="ECO:0000313" key="3">
    <source>
        <dbReference type="Proteomes" id="UP000636709"/>
    </source>
</evidence>
<accession>A0A835AL59</accession>
<feature type="region of interest" description="Disordered" evidence="1">
    <location>
        <begin position="69"/>
        <end position="120"/>
    </location>
</feature>
<name>A0A835AL59_9POAL</name>
<protein>
    <submittedName>
        <fullName evidence="2">Uncharacterized protein</fullName>
    </submittedName>
</protein>
<comment type="caution">
    <text evidence="2">The sequence shown here is derived from an EMBL/GenBank/DDBJ whole genome shotgun (WGS) entry which is preliminary data.</text>
</comment>
<evidence type="ECO:0000256" key="1">
    <source>
        <dbReference type="SAM" id="MobiDB-lite"/>
    </source>
</evidence>
<sequence>MALFRRPFPFQIVTRGWPLHEGVGTILRSAIVESVLPWWCLPVVVPLAAGGALPSSPRLPLRPHTLAYRGREADPKTMADRLNQPVETQPTTSKPPSKNGILLISRSSAPREVSKHTTRAAHRGCKAQALTPYTFTNCDLRIRVPP</sequence>
<feature type="compositionally biased region" description="Polar residues" evidence="1">
    <location>
        <begin position="85"/>
        <end position="96"/>
    </location>
</feature>
<keyword evidence="3" id="KW-1185">Reference proteome</keyword>
<dbReference type="Proteomes" id="UP000636709">
    <property type="component" value="Unassembled WGS sequence"/>
</dbReference>
<dbReference type="AlphaFoldDB" id="A0A835AL59"/>
<organism evidence="2 3">
    <name type="scientific">Digitaria exilis</name>
    <dbReference type="NCBI Taxonomy" id="1010633"/>
    <lineage>
        <taxon>Eukaryota</taxon>
        <taxon>Viridiplantae</taxon>
        <taxon>Streptophyta</taxon>
        <taxon>Embryophyta</taxon>
        <taxon>Tracheophyta</taxon>
        <taxon>Spermatophyta</taxon>
        <taxon>Magnoliopsida</taxon>
        <taxon>Liliopsida</taxon>
        <taxon>Poales</taxon>
        <taxon>Poaceae</taxon>
        <taxon>PACMAD clade</taxon>
        <taxon>Panicoideae</taxon>
        <taxon>Panicodae</taxon>
        <taxon>Paniceae</taxon>
        <taxon>Anthephorinae</taxon>
        <taxon>Digitaria</taxon>
    </lineage>
</organism>